<dbReference type="EMBL" id="JAPEUX010000009">
    <property type="protein sequence ID" value="KAJ4345822.1"/>
    <property type="molecule type" value="Genomic_DNA"/>
</dbReference>
<feature type="domain" description="Heterokaryon incompatibility" evidence="1">
    <location>
        <begin position="22"/>
        <end position="139"/>
    </location>
</feature>
<keyword evidence="3" id="KW-1185">Reference proteome</keyword>
<dbReference type="PANTHER" id="PTHR10622:SF10">
    <property type="entry name" value="HET DOMAIN-CONTAINING PROTEIN"/>
    <property type="match status" value="1"/>
</dbReference>
<dbReference type="Proteomes" id="UP001140513">
    <property type="component" value="Unassembled WGS sequence"/>
</dbReference>
<proteinExistence type="predicted"/>
<name>A0A9W8XCN9_9PLEO</name>
<protein>
    <recommendedName>
        <fullName evidence="1">Heterokaryon incompatibility domain-containing protein</fullName>
    </recommendedName>
</protein>
<reference evidence="2" key="1">
    <citation type="submission" date="2022-10" db="EMBL/GenBank/DDBJ databases">
        <title>Tapping the CABI collections for fungal endophytes: first genome assemblies for Collariella, Neodidymelliopsis, Ascochyta clinopodiicola, Didymella pomorum, Didymosphaeria variabile, Neocosmospora piperis and Neocucurbitaria cava.</title>
        <authorList>
            <person name="Hill R."/>
        </authorList>
    </citation>
    <scope>NUCLEOTIDE SEQUENCE</scope>
    <source>
        <strain evidence="2">IMI 356815</strain>
    </source>
</reference>
<dbReference type="Pfam" id="PF06985">
    <property type="entry name" value="HET"/>
    <property type="match status" value="1"/>
</dbReference>
<organism evidence="2 3">
    <name type="scientific">Didymosphaeria variabile</name>
    <dbReference type="NCBI Taxonomy" id="1932322"/>
    <lineage>
        <taxon>Eukaryota</taxon>
        <taxon>Fungi</taxon>
        <taxon>Dikarya</taxon>
        <taxon>Ascomycota</taxon>
        <taxon>Pezizomycotina</taxon>
        <taxon>Dothideomycetes</taxon>
        <taxon>Pleosporomycetidae</taxon>
        <taxon>Pleosporales</taxon>
        <taxon>Massarineae</taxon>
        <taxon>Didymosphaeriaceae</taxon>
        <taxon>Didymosphaeria</taxon>
    </lineage>
</organism>
<dbReference type="InterPro" id="IPR010730">
    <property type="entry name" value="HET"/>
</dbReference>
<dbReference type="AlphaFoldDB" id="A0A9W8XCN9"/>
<evidence type="ECO:0000313" key="2">
    <source>
        <dbReference type="EMBL" id="KAJ4345822.1"/>
    </source>
</evidence>
<accession>A0A9W8XCN9</accession>
<dbReference type="GeneID" id="80915487"/>
<dbReference type="RefSeq" id="XP_056065986.1">
    <property type="nucleotide sequence ID" value="XM_056220683.1"/>
</dbReference>
<gene>
    <name evidence="2" type="ORF">N0V89_011957</name>
</gene>
<evidence type="ECO:0000259" key="1">
    <source>
        <dbReference type="Pfam" id="PF06985"/>
    </source>
</evidence>
<dbReference type="PANTHER" id="PTHR10622">
    <property type="entry name" value="HET DOMAIN-CONTAINING PROTEIN"/>
    <property type="match status" value="1"/>
</dbReference>
<dbReference type="OrthoDB" id="20872at2759"/>
<comment type="caution">
    <text evidence="2">The sequence shown here is derived from an EMBL/GenBank/DDBJ whole genome shotgun (WGS) entry which is preliminary data.</text>
</comment>
<evidence type="ECO:0000313" key="3">
    <source>
        <dbReference type="Proteomes" id="UP001140513"/>
    </source>
</evidence>
<sequence>MRLLHSKTLEFATFYGDATPPYTILSHTWGDEEVTFEDMRFIQKRKSLPEDLRRSPEFMLAFDAAARLLFPPNRDPEKLAGYEKIRKTAEIANRRGHRYFWIDTCCIDKSSSSELQEAINSMYSWYKKSAICIVYLEDVDISFPAGTWELAPGHLTRFAASLKSSRWITRGWTLQELIAPGRLTFYNKDWEPMISKYVAAAAISSATKIPPYVLATGQLHRASVAQKMSWAAKRETTRTEDMAYCLLGLFQVHMPMLYGEGQHAFLRLQHEILQNSDDNTIFAWEPLSSPMLPSIYRGLLARSPEAFSSTSKHQVERSYFTTEAKEGIRVDLEKAPLVLPSGEVYYVAILGSANGTKLSFGDIHHLKQFYMFLKQLDEPNNGRRKQYVRVMGIPNNAQHQVQHNILIFHAETICVRQQPIIPLNFETTEFSRFVLRPDTYSATGLPDIQAMTVWPLGLISEKKEIMIPSHSKDFTALVWLQEHFNSSVSNVQVLLKFTRFPRVGYWCDIITGKQWPKDRDSVDEWRKAIERNHSVKELAQRKRYRIGTRSEIRTVSIEPGIHADQICLFVNIDGLII</sequence>